<dbReference type="InterPro" id="IPR051474">
    <property type="entry name" value="Anti-sigma-K/W_factor"/>
</dbReference>
<proteinExistence type="predicted"/>
<evidence type="ECO:0000259" key="2">
    <source>
        <dbReference type="Pfam" id="PF10099"/>
    </source>
</evidence>
<dbReference type="InterPro" id="IPR018764">
    <property type="entry name" value="RskA_C"/>
</dbReference>
<dbReference type="GO" id="GO:0006417">
    <property type="term" value="P:regulation of translation"/>
    <property type="evidence" value="ECO:0007669"/>
    <property type="project" value="TreeGrafter"/>
</dbReference>
<gene>
    <name evidence="3" type="ORF">soil367_02950</name>
</gene>
<reference evidence="3 4" key="1">
    <citation type="submission" date="2018-07" db="EMBL/GenBank/DDBJ databases">
        <title>Marsedoiliclastica nanhaica gen. nov. sp. nov., a novel marine hydrocarbonoclastic bacterium isolated from an in-situ enriched hydrocarbon-degrading consortium in deep-sea sediment.</title>
        <authorList>
            <person name="Dong C."/>
            <person name="Ma T."/>
            <person name="Liu R."/>
            <person name="Shao Z."/>
        </authorList>
    </citation>
    <scope>NUCLEOTIDE SEQUENCE [LARGE SCALE GENOMIC DNA]</scope>
    <source>
        <strain evidence="4">soil36-7</strain>
    </source>
</reference>
<dbReference type="KEGG" id="hmi:soil367_02950"/>
<evidence type="ECO:0000256" key="1">
    <source>
        <dbReference type="SAM" id="Phobius"/>
    </source>
</evidence>
<dbReference type="GO" id="GO:0016989">
    <property type="term" value="F:sigma factor antagonist activity"/>
    <property type="evidence" value="ECO:0007669"/>
    <property type="project" value="TreeGrafter"/>
</dbReference>
<evidence type="ECO:0000313" key="4">
    <source>
        <dbReference type="Proteomes" id="UP000298049"/>
    </source>
</evidence>
<keyword evidence="4" id="KW-1185">Reference proteome</keyword>
<sequence>MKKTPERIEKLAAEYVLGSLQGSARARFERWMMESYSVRQEVWYWEAHFSSLNEAVNELQPSAGVWEGISQRLWRAQAPLSDSSGGERVSRFPDRGRLWRSWSLVATAASLLLALALTLNLIEQPSAEPPLMAAITSAEQTEWIFNTGAERGQLLTRAVSAVPAAPDKDYELWVLPRSGDPVSLGIIQADGQRMVIHLTEEQRQQLLESRKLAISLEPEGGSPSGVPTGPVLHVTELLSL</sequence>
<name>A0A4V1D8F2_9ALTE</name>
<feature type="domain" description="Anti-sigma K factor RskA C-terminal" evidence="2">
    <location>
        <begin position="105"/>
        <end position="231"/>
    </location>
</feature>
<feature type="transmembrane region" description="Helical" evidence="1">
    <location>
        <begin position="101"/>
        <end position="122"/>
    </location>
</feature>
<keyword evidence="1" id="KW-0472">Membrane</keyword>
<dbReference type="GO" id="GO:0005886">
    <property type="term" value="C:plasma membrane"/>
    <property type="evidence" value="ECO:0007669"/>
    <property type="project" value="InterPro"/>
</dbReference>
<dbReference type="OrthoDB" id="5298046at2"/>
<dbReference type="EMBL" id="CP031093">
    <property type="protein sequence ID" value="QCF24980.1"/>
    <property type="molecule type" value="Genomic_DNA"/>
</dbReference>
<protein>
    <recommendedName>
        <fullName evidence="2">Anti-sigma K factor RskA C-terminal domain-containing protein</fullName>
    </recommendedName>
</protein>
<dbReference type="PANTHER" id="PTHR37461:SF1">
    <property type="entry name" value="ANTI-SIGMA-K FACTOR RSKA"/>
    <property type="match status" value="1"/>
</dbReference>
<dbReference type="RefSeq" id="WP_136546735.1">
    <property type="nucleotide sequence ID" value="NZ_CP031093.1"/>
</dbReference>
<organism evidence="3 4">
    <name type="scientific">Hydrocarboniclastica marina</name>
    <dbReference type="NCBI Taxonomy" id="2259620"/>
    <lineage>
        <taxon>Bacteria</taxon>
        <taxon>Pseudomonadati</taxon>
        <taxon>Pseudomonadota</taxon>
        <taxon>Gammaproteobacteria</taxon>
        <taxon>Alteromonadales</taxon>
        <taxon>Alteromonadaceae</taxon>
        <taxon>Hydrocarboniclastica</taxon>
    </lineage>
</organism>
<dbReference type="Pfam" id="PF10099">
    <property type="entry name" value="RskA_C"/>
    <property type="match status" value="1"/>
</dbReference>
<evidence type="ECO:0000313" key="3">
    <source>
        <dbReference type="EMBL" id="QCF24980.1"/>
    </source>
</evidence>
<keyword evidence="1" id="KW-1133">Transmembrane helix</keyword>
<dbReference type="Proteomes" id="UP000298049">
    <property type="component" value="Chromosome"/>
</dbReference>
<dbReference type="AlphaFoldDB" id="A0A4V1D8F2"/>
<dbReference type="PANTHER" id="PTHR37461">
    <property type="entry name" value="ANTI-SIGMA-K FACTOR RSKA"/>
    <property type="match status" value="1"/>
</dbReference>
<accession>A0A4V1D8F2</accession>
<keyword evidence="1" id="KW-0812">Transmembrane</keyword>